<organism evidence="3 4">
    <name type="scientific">Cyclocybe aegerita</name>
    <name type="common">Black poplar mushroom</name>
    <name type="synonym">Agrocybe aegerita</name>
    <dbReference type="NCBI Taxonomy" id="1973307"/>
    <lineage>
        <taxon>Eukaryota</taxon>
        <taxon>Fungi</taxon>
        <taxon>Dikarya</taxon>
        <taxon>Basidiomycota</taxon>
        <taxon>Agaricomycotina</taxon>
        <taxon>Agaricomycetes</taxon>
        <taxon>Agaricomycetidae</taxon>
        <taxon>Agaricales</taxon>
        <taxon>Agaricineae</taxon>
        <taxon>Bolbitiaceae</taxon>
        <taxon>Cyclocybe</taxon>
    </lineage>
</organism>
<dbReference type="PANTHER" id="PTHR47534">
    <property type="entry name" value="YALI0E05731P"/>
    <property type="match status" value="1"/>
</dbReference>
<feature type="transmembrane region" description="Helical" evidence="2">
    <location>
        <begin position="207"/>
        <end position="233"/>
    </location>
</feature>
<keyword evidence="2" id="KW-1133">Transmembrane helix</keyword>
<name>A0A8S0WYX6_CYCAE</name>
<keyword evidence="4" id="KW-1185">Reference proteome</keyword>
<dbReference type="InterPro" id="IPR002347">
    <property type="entry name" value="SDR_fam"/>
</dbReference>
<keyword evidence="2" id="KW-0812">Transmembrane</keyword>
<dbReference type="InterPro" id="IPR052228">
    <property type="entry name" value="Sec_Metab_Biosynth_Oxidored"/>
</dbReference>
<gene>
    <name evidence="3" type="ORF">AAE3_LOCUS4272</name>
</gene>
<keyword evidence="2" id="KW-0472">Membrane</keyword>
<keyword evidence="1" id="KW-0560">Oxidoreductase</keyword>
<evidence type="ECO:0000313" key="3">
    <source>
        <dbReference type="EMBL" id="CAA7262288.1"/>
    </source>
</evidence>
<protein>
    <recommendedName>
        <fullName evidence="5">NAD(P)-binding protein</fullName>
    </recommendedName>
</protein>
<evidence type="ECO:0000313" key="4">
    <source>
        <dbReference type="Proteomes" id="UP000467700"/>
    </source>
</evidence>
<accession>A0A8S0WYX6</accession>
<dbReference type="GO" id="GO:0016491">
    <property type="term" value="F:oxidoreductase activity"/>
    <property type="evidence" value="ECO:0007669"/>
    <property type="project" value="UniProtKB-KW"/>
</dbReference>
<dbReference type="Pfam" id="PF00106">
    <property type="entry name" value="adh_short"/>
    <property type="match status" value="1"/>
</dbReference>
<evidence type="ECO:0000256" key="2">
    <source>
        <dbReference type="SAM" id="Phobius"/>
    </source>
</evidence>
<dbReference type="PANTHER" id="PTHR47534:SF3">
    <property type="entry name" value="ALCOHOL DEHYDROGENASE-LIKE C-TERMINAL DOMAIN-CONTAINING PROTEIN"/>
    <property type="match status" value="1"/>
</dbReference>
<dbReference type="OrthoDB" id="2898509at2759"/>
<dbReference type="Gene3D" id="3.40.50.720">
    <property type="entry name" value="NAD(P)-binding Rossmann-like Domain"/>
    <property type="match status" value="1"/>
</dbReference>
<reference evidence="3 4" key="1">
    <citation type="submission" date="2020-01" db="EMBL/GenBank/DDBJ databases">
        <authorList>
            <person name="Gupta K D."/>
        </authorList>
    </citation>
    <scope>NUCLEOTIDE SEQUENCE [LARGE SCALE GENOMIC DNA]</scope>
</reference>
<dbReference type="AlphaFoldDB" id="A0A8S0WYX6"/>
<sequence length="304" mass="34010">MPSLSVARSANAAFTPTYVPAMVITGATSGIGRAITEAFARHQHGRVHIVLVGRNHQAAEAIISSLPTSKDSTYEFFPCDLTLMKNVHAMARELLARLPKINFLVHCAGFADLKSRIDTEEGIDVKLAARYYQKFALTYDLLPLVRKAKDLGEAASVIDTFGAGMPSFIEMEDLGLKKTYTAWRALAHSGPYNDLMMAEFARREPEIAFVYTGVGFVYTSILTTSNPILWLLFLPLRPLFWLLMMSAPDYAEYALFAMLDADKGLHRRDQKGNDIGMKNFPQVKDGQRLMWEHSVVETRVQVEE</sequence>
<evidence type="ECO:0008006" key="5">
    <source>
        <dbReference type="Google" id="ProtNLM"/>
    </source>
</evidence>
<evidence type="ECO:0000256" key="1">
    <source>
        <dbReference type="ARBA" id="ARBA00023002"/>
    </source>
</evidence>
<dbReference type="EMBL" id="CACVBS010000035">
    <property type="protein sequence ID" value="CAA7262288.1"/>
    <property type="molecule type" value="Genomic_DNA"/>
</dbReference>
<dbReference type="Proteomes" id="UP000467700">
    <property type="component" value="Unassembled WGS sequence"/>
</dbReference>
<proteinExistence type="predicted"/>
<dbReference type="InterPro" id="IPR036291">
    <property type="entry name" value="NAD(P)-bd_dom_sf"/>
</dbReference>
<dbReference type="SUPFAM" id="SSF51735">
    <property type="entry name" value="NAD(P)-binding Rossmann-fold domains"/>
    <property type="match status" value="1"/>
</dbReference>
<comment type="caution">
    <text evidence="3">The sequence shown here is derived from an EMBL/GenBank/DDBJ whole genome shotgun (WGS) entry which is preliminary data.</text>
</comment>